<dbReference type="Proteomes" id="UP000229329">
    <property type="component" value="Unassembled WGS sequence"/>
</dbReference>
<comment type="caution">
    <text evidence="1">The sequence shown here is derived from an EMBL/GenBank/DDBJ whole genome shotgun (WGS) entry which is preliminary data.</text>
</comment>
<protein>
    <submittedName>
        <fullName evidence="1">Type VI secretion system tip protein VgrG</fullName>
    </submittedName>
</protein>
<dbReference type="SUPFAM" id="SSF69279">
    <property type="entry name" value="Phage tail proteins"/>
    <property type="match status" value="1"/>
</dbReference>
<sequence>MATADFSPLSTLLKHPTGQHFTLVVGNLPATTFQVTDFQLTEGYNRLFELDIHAASLESAVDFGEILDNQATFCLWQDGVLQRKITAIVAAVEMGNTGFHRTFYRFSLRPALWRLTLTRNSRIFQQMSVSAILDSLLQAHHISDYEFAIEETRPVREFCVQYRESDYEFFCRLAAEEGWFFFTEQPVESAKNTLVLC</sequence>
<dbReference type="Gene3D" id="3.55.50.10">
    <property type="entry name" value="Baseplate protein-like domains"/>
    <property type="match status" value="1"/>
</dbReference>
<dbReference type="AlphaFoldDB" id="A0A2M8S1M1"/>
<dbReference type="InterPro" id="IPR006533">
    <property type="entry name" value="T6SS_Vgr_RhsGE"/>
</dbReference>
<dbReference type="RefSeq" id="WP_133118712.1">
    <property type="nucleotide sequence ID" value="NZ_PHHA01000019.1"/>
</dbReference>
<feature type="non-terminal residue" evidence="1">
    <location>
        <position position="197"/>
    </location>
</feature>
<dbReference type="Pfam" id="PF05954">
    <property type="entry name" value="Phage_GPD"/>
    <property type="match status" value="1"/>
</dbReference>
<proteinExistence type="predicted"/>
<reference evidence="1 2" key="1">
    <citation type="submission" date="2017-11" db="EMBL/GenBank/DDBJ databases">
        <title>Reclassification of Bisgaard taxon 7 as Conservatibacter flavescens gen. nov., sp. nov.</title>
        <authorList>
            <person name="Christensen H."/>
        </authorList>
    </citation>
    <scope>NUCLEOTIDE SEQUENCE [LARGE SCALE GENOMIC DNA]</scope>
    <source>
        <strain evidence="1 2">7_4</strain>
    </source>
</reference>
<accession>A0A2M8S1M1</accession>
<gene>
    <name evidence="1" type="ORF">CVP05_08355</name>
</gene>
<name>A0A2M8S1M1_9PAST</name>
<evidence type="ECO:0000313" key="1">
    <source>
        <dbReference type="EMBL" id="PJG85027.1"/>
    </source>
</evidence>
<keyword evidence="2" id="KW-1185">Reference proteome</keyword>
<dbReference type="Gene3D" id="2.30.110.50">
    <property type="match status" value="1"/>
</dbReference>
<dbReference type="OrthoDB" id="9762420at2"/>
<evidence type="ECO:0000313" key="2">
    <source>
        <dbReference type="Proteomes" id="UP000229329"/>
    </source>
</evidence>
<organism evidence="1 2">
    <name type="scientific">Conservatibacter flavescens</name>
    <dbReference type="NCBI Taxonomy" id="28161"/>
    <lineage>
        <taxon>Bacteria</taxon>
        <taxon>Pseudomonadati</taxon>
        <taxon>Pseudomonadota</taxon>
        <taxon>Gammaproteobacteria</taxon>
        <taxon>Pasteurellales</taxon>
        <taxon>Pasteurellaceae</taxon>
        <taxon>Conservatibacter</taxon>
    </lineage>
</organism>
<dbReference type="NCBIfam" id="TIGR01646">
    <property type="entry name" value="vgr_GE"/>
    <property type="match status" value="1"/>
</dbReference>
<dbReference type="EMBL" id="PHHA01000019">
    <property type="protein sequence ID" value="PJG85027.1"/>
    <property type="molecule type" value="Genomic_DNA"/>
</dbReference>